<dbReference type="EMBL" id="KP795616">
    <property type="protein sequence ID" value="AKN38786.1"/>
    <property type="molecule type" value="Genomic_DNA"/>
</dbReference>
<dbReference type="Pfam" id="PF16461">
    <property type="entry name" value="Phage_TTP_12"/>
    <property type="match status" value="1"/>
</dbReference>
<accession>A0A0H3ZZ86</accession>
<organism evidence="2">
    <name type="scientific">Enterovibrio sp. FF_113</name>
    <dbReference type="NCBI Taxonomy" id="1660266"/>
    <lineage>
        <taxon>Bacteria</taxon>
        <taxon>Pseudomonadati</taxon>
        <taxon>Pseudomonadota</taxon>
        <taxon>Gammaproteobacteria</taxon>
        <taxon>Vibrionales</taxon>
        <taxon>Vibrionaceae</taxon>
        <taxon>Enterovibrio</taxon>
    </lineage>
</organism>
<dbReference type="AlphaFoldDB" id="A0A0H3ZZ86"/>
<name>A0A0H3ZZ86_9GAMM</name>
<dbReference type="InterPro" id="IPR032494">
    <property type="entry name" value="Phage_TTP_N"/>
</dbReference>
<evidence type="ECO:0000259" key="1">
    <source>
        <dbReference type="Pfam" id="PF16461"/>
    </source>
</evidence>
<evidence type="ECO:0000313" key="2">
    <source>
        <dbReference type="EMBL" id="AKN38786.1"/>
    </source>
</evidence>
<reference evidence="2" key="1">
    <citation type="journal article" date="2015" name="MBio">
        <title>Eco-Evolutionary Dynamics of Episomes among Ecologically Cohesive Bacterial Populations.</title>
        <authorList>
            <person name="Xue H."/>
            <person name="Cordero O.X."/>
            <person name="Camas F.M."/>
            <person name="Trimble W."/>
            <person name="Meyer F."/>
            <person name="Guglielmini J."/>
            <person name="Rocha E.P."/>
            <person name="Polz M.F."/>
        </authorList>
    </citation>
    <scope>NUCLEOTIDE SEQUENCE</scope>
    <source>
        <strain evidence="2">FF_113</strain>
    </source>
</reference>
<feature type="domain" description="Lambda phage tail tube protein N-terminal" evidence="1">
    <location>
        <begin position="34"/>
        <end position="164"/>
    </location>
</feature>
<dbReference type="Gene3D" id="4.10.410.40">
    <property type="match status" value="1"/>
</dbReference>
<proteinExistence type="predicted"/>
<sequence>MSIGMIPVAGKGNSFWVLKQGKTIDEATTEGMDSDECWEQVGYLAGITPPTMTKEVNSENYLDNPDSYASKSAGTKDAGELSVQIGYAPGTPAQQRLIDLYDVKNGEKEKWWYRIKSPSEDATKFVSNFYYGIMQSLGTPSSIENSADMKRDVKIALEGRPKLAEDFLKPVVPGG</sequence>
<protein>
    <submittedName>
        <fullName evidence="2">Phage tail assembly</fullName>
    </submittedName>
</protein>